<evidence type="ECO:0000313" key="2">
    <source>
        <dbReference type="Proteomes" id="UP000799291"/>
    </source>
</evidence>
<feature type="non-terminal residue" evidence="1">
    <location>
        <position position="1"/>
    </location>
</feature>
<dbReference type="Proteomes" id="UP000799291">
    <property type="component" value="Unassembled WGS sequence"/>
</dbReference>
<name>A0A6G1IZU9_9PLEO</name>
<dbReference type="SUPFAM" id="SSF54695">
    <property type="entry name" value="POZ domain"/>
    <property type="match status" value="1"/>
</dbReference>
<protein>
    <recommendedName>
        <fullName evidence="3">BTB domain-containing protein</fullName>
    </recommendedName>
</protein>
<dbReference type="InterPro" id="IPR011333">
    <property type="entry name" value="SKP1/BTB/POZ_sf"/>
</dbReference>
<organism evidence="1 2">
    <name type="scientific">Lentithecium fluviatile CBS 122367</name>
    <dbReference type="NCBI Taxonomy" id="1168545"/>
    <lineage>
        <taxon>Eukaryota</taxon>
        <taxon>Fungi</taxon>
        <taxon>Dikarya</taxon>
        <taxon>Ascomycota</taxon>
        <taxon>Pezizomycotina</taxon>
        <taxon>Dothideomycetes</taxon>
        <taxon>Pleosporomycetidae</taxon>
        <taxon>Pleosporales</taxon>
        <taxon>Massarineae</taxon>
        <taxon>Lentitheciaceae</taxon>
        <taxon>Lentithecium</taxon>
    </lineage>
</organism>
<sequence length="137" mass="15777">LVIIRVGSGAQKKEFHVHRGLLRHHSIYFQDVIRNSSDHEVDLPHEDPGVFDVIFWVAGTSTTANGRIPLSFHYIVELSFFADSKGMEMLRNATLTLFYRKCVQEWRSVHHFASKVYSGTIPQSPLRRYLVDFTAET</sequence>
<evidence type="ECO:0000313" key="1">
    <source>
        <dbReference type="EMBL" id="KAF2683471.1"/>
    </source>
</evidence>
<dbReference type="EMBL" id="MU005584">
    <property type="protein sequence ID" value="KAF2683471.1"/>
    <property type="molecule type" value="Genomic_DNA"/>
</dbReference>
<keyword evidence="2" id="KW-1185">Reference proteome</keyword>
<dbReference type="Gene3D" id="3.30.710.10">
    <property type="entry name" value="Potassium Channel Kv1.1, Chain A"/>
    <property type="match status" value="1"/>
</dbReference>
<proteinExistence type="predicted"/>
<evidence type="ECO:0008006" key="3">
    <source>
        <dbReference type="Google" id="ProtNLM"/>
    </source>
</evidence>
<dbReference type="OrthoDB" id="194443at2759"/>
<accession>A0A6G1IZU9</accession>
<gene>
    <name evidence="1" type="ORF">K458DRAFT_304889</name>
</gene>
<reference evidence="1" key="1">
    <citation type="journal article" date="2020" name="Stud. Mycol.">
        <title>101 Dothideomycetes genomes: a test case for predicting lifestyles and emergence of pathogens.</title>
        <authorList>
            <person name="Haridas S."/>
            <person name="Albert R."/>
            <person name="Binder M."/>
            <person name="Bloem J."/>
            <person name="Labutti K."/>
            <person name="Salamov A."/>
            <person name="Andreopoulos B."/>
            <person name="Baker S."/>
            <person name="Barry K."/>
            <person name="Bills G."/>
            <person name="Bluhm B."/>
            <person name="Cannon C."/>
            <person name="Castanera R."/>
            <person name="Culley D."/>
            <person name="Daum C."/>
            <person name="Ezra D."/>
            <person name="Gonzalez J."/>
            <person name="Henrissat B."/>
            <person name="Kuo A."/>
            <person name="Liang C."/>
            <person name="Lipzen A."/>
            <person name="Lutzoni F."/>
            <person name="Magnuson J."/>
            <person name="Mondo S."/>
            <person name="Nolan M."/>
            <person name="Ohm R."/>
            <person name="Pangilinan J."/>
            <person name="Park H.-J."/>
            <person name="Ramirez L."/>
            <person name="Alfaro M."/>
            <person name="Sun H."/>
            <person name="Tritt A."/>
            <person name="Yoshinaga Y."/>
            <person name="Zwiers L.-H."/>
            <person name="Turgeon B."/>
            <person name="Goodwin S."/>
            <person name="Spatafora J."/>
            <person name="Crous P."/>
            <person name="Grigoriev I."/>
        </authorList>
    </citation>
    <scope>NUCLEOTIDE SEQUENCE</scope>
    <source>
        <strain evidence="1">CBS 122367</strain>
    </source>
</reference>
<dbReference type="CDD" id="cd18186">
    <property type="entry name" value="BTB_POZ_ZBTB_KLHL-like"/>
    <property type="match status" value="1"/>
</dbReference>
<dbReference type="AlphaFoldDB" id="A0A6G1IZU9"/>